<dbReference type="Gramene" id="Mp1g05100.1">
    <property type="protein sequence ID" value="Mp1g05100.1.cds1"/>
    <property type="gene ID" value="Mp1g05100"/>
</dbReference>
<evidence type="ECO:0000313" key="1">
    <source>
        <dbReference type="EMBL" id="PTQ48451.1"/>
    </source>
</evidence>
<reference evidence="2" key="1">
    <citation type="journal article" date="2017" name="Cell">
        <title>Insights into land plant evolution garnered from the Marchantia polymorpha genome.</title>
        <authorList>
            <person name="Bowman J.L."/>
            <person name="Kohchi T."/>
            <person name="Yamato K.T."/>
            <person name="Jenkins J."/>
            <person name="Shu S."/>
            <person name="Ishizaki K."/>
            <person name="Yamaoka S."/>
            <person name="Nishihama R."/>
            <person name="Nakamura Y."/>
            <person name="Berger F."/>
            <person name="Adam C."/>
            <person name="Aki S.S."/>
            <person name="Althoff F."/>
            <person name="Araki T."/>
            <person name="Arteaga-Vazquez M.A."/>
            <person name="Balasubrmanian S."/>
            <person name="Barry K."/>
            <person name="Bauer D."/>
            <person name="Boehm C.R."/>
            <person name="Briginshaw L."/>
            <person name="Caballero-Perez J."/>
            <person name="Catarino B."/>
            <person name="Chen F."/>
            <person name="Chiyoda S."/>
            <person name="Chovatia M."/>
            <person name="Davies K.M."/>
            <person name="Delmans M."/>
            <person name="Demura T."/>
            <person name="Dierschke T."/>
            <person name="Dolan L."/>
            <person name="Dorantes-Acosta A.E."/>
            <person name="Eklund D.M."/>
            <person name="Florent S.N."/>
            <person name="Flores-Sandoval E."/>
            <person name="Fujiyama A."/>
            <person name="Fukuzawa H."/>
            <person name="Galik B."/>
            <person name="Grimanelli D."/>
            <person name="Grimwood J."/>
            <person name="Grossniklaus U."/>
            <person name="Hamada T."/>
            <person name="Haseloff J."/>
            <person name="Hetherington A.J."/>
            <person name="Higo A."/>
            <person name="Hirakawa Y."/>
            <person name="Hundley H.N."/>
            <person name="Ikeda Y."/>
            <person name="Inoue K."/>
            <person name="Inoue S.I."/>
            <person name="Ishida S."/>
            <person name="Jia Q."/>
            <person name="Kakita M."/>
            <person name="Kanazawa T."/>
            <person name="Kawai Y."/>
            <person name="Kawashima T."/>
            <person name="Kennedy M."/>
            <person name="Kinose K."/>
            <person name="Kinoshita T."/>
            <person name="Kohara Y."/>
            <person name="Koide E."/>
            <person name="Komatsu K."/>
            <person name="Kopischke S."/>
            <person name="Kubo M."/>
            <person name="Kyozuka J."/>
            <person name="Lagercrantz U."/>
            <person name="Lin S.S."/>
            <person name="Lindquist E."/>
            <person name="Lipzen A.M."/>
            <person name="Lu C.W."/>
            <person name="De Luna E."/>
            <person name="Martienssen R.A."/>
            <person name="Minamino N."/>
            <person name="Mizutani M."/>
            <person name="Mizutani M."/>
            <person name="Mochizuki N."/>
            <person name="Monte I."/>
            <person name="Mosher R."/>
            <person name="Nagasaki H."/>
            <person name="Nakagami H."/>
            <person name="Naramoto S."/>
            <person name="Nishitani K."/>
            <person name="Ohtani M."/>
            <person name="Okamoto T."/>
            <person name="Okumura M."/>
            <person name="Phillips J."/>
            <person name="Pollak B."/>
            <person name="Reinders A."/>
            <person name="Rovekamp M."/>
            <person name="Sano R."/>
            <person name="Sawa S."/>
            <person name="Schmid M.W."/>
            <person name="Shirakawa M."/>
            <person name="Solano R."/>
            <person name="Spunde A."/>
            <person name="Suetsugu N."/>
            <person name="Sugano S."/>
            <person name="Sugiyama A."/>
            <person name="Sun R."/>
            <person name="Suzuki Y."/>
            <person name="Takenaka M."/>
            <person name="Takezawa D."/>
            <person name="Tomogane H."/>
            <person name="Tsuzuki M."/>
            <person name="Ueda T."/>
            <person name="Umeda M."/>
            <person name="Ward J.M."/>
            <person name="Watanabe Y."/>
            <person name="Yazaki K."/>
            <person name="Yokoyama R."/>
            <person name="Yoshitake Y."/>
            <person name="Yotsui I."/>
            <person name="Zachgo S."/>
            <person name="Schmutz J."/>
        </authorList>
    </citation>
    <scope>NUCLEOTIDE SEQUENCE [LARGE SCALE GENOMIC DNA]</scope>
    <source>
        <strain evidence="2">Tak-1</strain>
    </source>
</reference>
<dbReference type="AlphaFoldDB" id="A0A2R6XQR0"/>
<proteinExistence type="predicted"/>
<protein>
    <submittedName>
        <fullName evidence="1">Uncharacterized protein</fullName>
    </submittedName>
</protein>
<organism evidence="1 2">
    <name type="scientific">Marchantia polymorpha</name>
    <name type="common">Common liverwort</name>
    <name type="synonym">Marchantia aquatica</name>
    <dbReference type="NCBI Taxonomy" id="3197"/>
    <lineage>
        <taxon>Eukaryota</taxon>
        <taxon>Viridiplantae</taxon>
        <taxon>Streptophyta</taxon>
        <taxon>Embryophyta</taxon>
        <taxon>Marchantiophyta</taxon>
        <taxon>Marchantiopsida</taxon>
        <taxon>Marchantiidae</taxon>
        <taxon>Marchantiales</taxon>
        <taxon>Marchantiaceae</taxon>
        <taxon>Marchantia</taxon>
    </lineage>
</organism>
<dbReference type="EMBL" id="KZ772677">
    <property type="protein sequence ID" value="PTQ48451.1"/>
    <property type="molecule type" value="Genomic_DNA"/>
</dbReference>
<sequence length="75" mass="8872">MQLQMTRETFAVHLQIYRPNVDVECLVCLKLSTQVKAQYWIQATRKQRTRSTKPGTRAFADSSFVFIFQVQKYLQ</sequence>
<name>A0A2R6XQR0_MARPO</name>
<keyword evidence="2" id="KW-1185">Reference proteome</keyword>
<accession>A0A2R6XQR0</accession>
<evidence type="ECO:0000313" key="2">
    <source>
        <dbReference type="Proteomes" id="UP000244005"/>
    </source>
</evidence>
<gene>
    <name evidence="1" type="ORF">MARPO_0005s0097</name>
</gene>
<dbReference type="Proteomes" id="UP000244005">
    <property type="component" value="Unassembled WGS sequence"/>
</dbReference>